<organism evidence="3">
    <name type="scientific">Xenopus tropicalis</name>
    <name type="common">Western clawed frog</name>
    <name type="synonym">Silurana tropicalis</name>
    <dbReference type="NCBI Taxonomy" id="8364"/>
    <lineage>
        <taxon>Eukaryota</taxon>
        <taxon>Metazoa</taxon>
        <taxon>Chordata</taxon>
        <taxon>Craniata</taxon>
        <taxon>Vertebrata</taxon>
        <taxon>Euteleostomi</taxon>
        <taxon>Amphibia</taxon>
        <taxon>Batrachia</taxon>
        <taxon>Anura</taxon>
        <taxon>Pipoidea</taxon>
        <taxon>Pipidae</taxon>
        <taxon>Xenopodinae</taxon>
        <taxon>Xenopus</taxon>
        <taxon>Silurana</taxon>
    </lineage>
</organism>
<dbReference type="FunCoup" id="A0A803J6V6">
    <property type="interactions" value="1162"/>
</dbReference>
<name>A0A803J6V6_XENTR</name>
<reference evidence="3" key="2">
    <citation type="submission" date="2021-03" db="UniProtKB">
        <authorList>
            <consortium name="Ensembl"/>
        </authorList>
    </citation>
    <scope>IDENTIFICATION</scope>
</reference>
<dbReference type="Ensembl" id="ENSXETT00000106738">
    <property type="protein sequence ID" value="ENSXETP00000103603"/>
    <property type="gene ID" value="ENSXETG00000033040"/>
</dbReference>
<evidence type="ECO:0000256" key="1">
    <source>
        <dbReference type="SAM" id="Coils"/>
    </source>
</evidence>
<proteinExistence type="predicted"/>
<dbReference type="AlphaFoldDB" id="A0A803J6V6"/>
<reference evidence="3" key="1">
    <citation type="journal article" date="2010" name="Science">
        <title>The genome of the Western clawed frog Xenopus tropicalis.</title>
        <authorList>
            <person name="Hellsten U."/>
            <person name="Harland R.M."/>
            <person name="Gilchrist M.J."/>
            <person name="Hendrix D."/>
            <person name="Jurka J."/>
            <person name="Kapitonov V."/>
            <person name="Ovcharenko I."/>
            <person name="Putnam N.H."/>
            <person name="Shu S."/>
            <person name="Taher L."/>
            <person name="Blitz I.L."/>
            <person name="Blumberg B."/>
            <person name="Dichmann D.S."/>
            <person name="Dubchak I."/>
            <person name="Amaya E."/>
            <person name="Detter J.C."/>
            <person name="Fletcher R."/>
            <person name="Gerhard D.S."/>
            <person name="Goodstein D."/>
            <person name="Graves T."/>
            <person name="Grigoriev I.V."/>
            <person name="Grimwood J."/>
            <person name="Kawashima T."/>
            <person name="Lindquist E."/>
            <person name="Lucas S.M."/>
            <person name="Mead P.E."/>
            <person name="Mitros T."/>
            <person name="Ogino H."/>
            <person name="Ohta Y."/>
            <person name="Poliakov A.V."/>
            <person name="Pollet N."/>
            <person name="Robert J."/>
            <person name="Salamov A."/>
            <person name="Sater A.K."/>
            <person name="Schmutz J."/>
            <person name="Terry A."/>
            <person name="Vize P.D."/>
            <person name="Warren W.C."/>
            <person name="Wells D."/>
            <person name="Wills A."/>
            <person name="Wilson R.K."/>
            <person name="Zimmerman L.B."/>
            <person name="Zorn A.M."/>
            <person name="Grainger R."/>
            <person name="Grammer T."/>
            <person name="Khokha M.K."/>
            <person name="Richardson P.M."/>
            <person name="Rokhsar D.S."/>
        </authorList>
    </citation>
    <scope>NUCLEOTIDE SEQUENCE [LARGE SCALE GENOMIC DNA]</scope>
    <source>
        <strain evidence="3">Nigerian</strain>
    </source>
</reference>
<keyword evidence="1" id="KW-0175">Coiled coil</keyword>
<accession>A0A803J6V6</accession>
<dbReference type="GeneTree" id="ENSGT00390000010974"/>
<evidence type="ECO:0000256" key="2">
    <source>
        <dbReference type="SAM" id="MobiDB-lite"/>
    </source>
</evidence>
<evidence type="ECO:0000313" key="3">
    <source>
        <dbReference type="Ensembl" id="ENSXETP00000103603"/>
    </source>
</evidence>
<protein>
    <submittedName>
        <fullName evidence="3">HAUS augmin like complex subunit 8</fullName>
    </submittedName>
</protein>
<feature type="coiled-coil region" evidence="1">
    <location>
        <begin position="209"/>
        <end position="243"/>
    </location>
</feature>
<sequence length="391" mass="44666">MHVYEESVTCLCTDISRGRIAIIFSYYVCVSNKLNPHLQYLFYLDWLCMLSLGIHGFFFPTHALKSCLCHFFLQNSLANTTVCSGGKVPERGSGGTPTRRSVAPPKAKIAPGVPSVALDGSLFAKEDLQSTLLDGHRIARPDLDLSVINDRTMQKITPRPAVTSEQKKPKRDTTPVNIVPEDMVEMIESQTLLLTYLTMKMQKNLLRLEEKAEKNLLLVNDQKDQLQEKMHMLKRDLTLLQREKRLRDLIEKQDEVLTPFVTNKDPFKDNYTTFATALDCTRHQLPIKNIHITGNRHKYLEELQKHLAITKSLLEEIMPSYASENAESFETIKDLENIVLKTDEELARSFCQILDLSFKVNKEISLQSQKAVEETCEAVVVRQWYFDGSLS</sequence>
<feature type="region of interest" description="Disordered" evidence="2">
    <location>
        <begin position="86"/>
        <end position="108"/>
    </location>
</feature>
<gene>
    <name evidence="3" type="primary">haus8</name>
</gene>
<dbReference type="Bgee" id="ENSXETG00000033040">
    <property type="expression patterns" value="Expressed in egg cell and 12 other cell types or tissues"/>
</dbReference>
<dbReference type="InParanoid" id="A0A803J6V6"/>